<evidence type="ECO:0000256" key="3">
    <source>
        <dbReference type="ARBA" id="ARBA00022448"/>
    </source>
</evidence>
<feature type="transmembrane region" description="Helical" evidence="8">
    <location>
        <begin position="128"/>
        <end position="148"/>
    </location>
</feature>
<evidence type="ECO:0000256" key="1">
    <source>
        <dbReference type="ARBA" id="ARBA00004651"/>
    </source>
</evidence>
<feature type="transmembrane region" description="Helical" evidence="8">
    <location>
        <begin position="258"/>
        <end position="276"/>
    </location>
</feature>
<keyword evidence="4" id="KW-1003">Cell membrane</keyword>
<feature type="transmembrane region" description="Helical" evidence="8">
    <location>
        <begin position="326"/>
        <end position="346"/>
    </location>
</feature>
<sequence length="605" mass="63394">MNFGHTLLALAPIAVVFLLMVVLGRSAKLSMSSAYIVTALLALFVWQAPGAMIAAATINGVVTAITLLFIVFGAVLLLNTLKESGALLAIRQGFMDISPDRRVQVIIVAWLFGSLIEGSSGFGTPSAVGAPLLLALGFPAMAAVMAVLVIQSTPVSFGAVGTPILVGVRSGIDNKADVAQLLTPMQPMDYLLQIVDNVALIHALVGVVIPLLLCGMLTRFFGSNQSFTEGLKAWKFALFAGVAFTLPYYLIARVLGPEFPSMVGALVGLVIVISAAKKGFLVPKQSFDFPPRSDWDKKWMGTVSSDSGDEAASTPKFSVLRAFSPYVLVVALLILTRTVAPLKAFLTGPLTTLKIPALFGTSISPSAQFLYSPGFILLLASLACIFIFRMKQGQYGRAVKSSAHTMVEAAPALLLAVPMVQVFINSASADGSMLSMPLVLAQGAAAVAGSAWPNVSPWVGSLGAFIAGSNTVSNMMFSYFQFSTAQQIGLNIDQSAIVVALQAVGGAAGNMICVHNVVAAGAVVGMMNREGEVIRKTLLPMAYYCIQAGLIGQALITGNMLWWAAALVWLVLVLFGFSAAKGTPLKASKDKPQVPTSGESLAAAR</sequence>
<feature type="transmembrane region" description="Helical" evidence="8">
    <location>
        <begin position="500"/>
        <end position="526"/>
    </location>
</feature>
<evidence type="ECO:0000256" key="6">
    <source>
        <dbReference type="ARBA" id="ARBA00022989"/>
    </source>
</evidence>
<keyword evidence="3 8" id="KW-0813">Transport</keyword>
<comment type="subcellular location">
    <subcellularLocation>
        <location evidence="8">Cell inner membrane</location>
        <topology evidence="8">Multi-pass membrane protein</topology>
    </subcellularLocation>
    <subcellularLocation>
        <location evidence="1">Cell membrane</location>
        <topology evidence="1">Multi-pass membrane protein</topology>
    </subcellularLocation>
</comment>
<evidence type="ECO:0000256" key="9">
    <source>
        <dbReference type="SAM" id="MobiDB-lite"/>
    </source>
</evidence>
<feature type="transmembrane region" description="Helical" evidence="8">
    <location>
        <begin position="459"/>
        <end position="480"/>
    </location>
</feature>
<evidence type="ECO:0000256" key="7">
    <source>
        <dbReference type="ARBA" id="ARBA00023136"/>
    </source>
</evidence>
<evidence type="ECO:0000256" key="5">
    <source>
        <dbReference type="ARBA" id="ARBA00022692"/>
    </source>
</evidence>
<feature type="transmembrane region" description="Helical" evidence="8">
    <location>
        <begin position="35"/>
        <end position="55"/>
    </location>
</feature>
<protein>
    <recommendedName>
        <fullName evidence="8">L-lactate permease</fullName>
    </recommendedName>
</protein>
<feature type="transmembrane region" description="Helical" evidence="8">
    <location>
        <begin position="61"/>
        <end position="81"/>
    </location>
</feature>
<dbReference type="RefSeq" id="WP_191723479.1">
    <property type="nucleotide sequence ID" value="NZ_JACSQK010000005.1"/>
</dbReference>
<feature type="transmembrane region" description="Helical" evidence="8">
    <location>
        <begin position="102"/>
        <end position="122"/>
    </location>
</feature>
<organism evidence="10 11">
    <name type="scientific">Comamonas avium</name>
    <dbReference type="NCBI Taxonomy" id="2762231"/>
    <lineage>
        <taxon>Bacteria</taxon>
        <taxon>Pseudomonadati</taxon>
        <taxon>Pseudomonadota</taxon>
        <taxon>Betaproteobacteria</taxon>
        <taxon>Burkholderiales</taxon>
        <taxon>Comamonadaceae</taxon>
        <taxon>Comamonas</taxon>
    </lineage>
</organism>
<feature type="transmembrane region" description="Helical" evidence="8">
    <location>
        <begin position="155"/>
        <end position="172"/>
    </location>
</feature>
<dbReference type="EMBL" id="JACSQK010000005">
    <property type="protein sequence ID" value="MBD7961087.1"/>
    <property type="molecule type" value="Genomic_DNA"/>
</dbReference>
<dbReference type="NCBIfam" id="TIGR00795">
    <property type="entry name" value="lctP"/>
    <property type="match status" value="1"/>
</dbReference>
<keyword evidence="6 8" id="KW-1133">Transmembrane helix</keyword>
<feature type="transmembrane region" description="Helical" evidence="8">
    <location>
        <begin position="199"/>
        <end position="221"/>
    </location>
</feature>
<dbReference type="Proteomes" id="UP000634919">
    <property type="component" value="Unassembled WGS sequence"/>
</dbReference>
<comment type="function">
    <text evidence="8">Uptake of L-lactate across the membrane. Can also transport D-lactate and glycolate.</text>
</comment>
<feature type="transmembrane region" description="Helical" evidence="8">
    <location>
        <begin position="233"/>
        <end position="252"/>
    </location>
</feature>
<evidence type="ECO:0000313" key="10">
    <source>
        <dbReference type="EMBL" id="MBD7961087.1"/>
    </source>
</evidence>
<evidence type="ECO:0000256" key="2">
    <source>
        <dbReference type="ARBA" id="ARBA00010100"/>
    </source>
</evidence>
<dbReference type="PANTHER" id="PTHR30003:SF0">
    <property type="entry name" value="GLYCOLATE PERMEASE GLCA-RELATED"/>
    <property type="match status" value="1"/>
</dbReference>
<dbReference type="InterPro" id="IPR003804">
    <property type="entry name" value="Lactate_perm"/>
</dbReference>
<dbReference type="Pfam" id="PF02652">
    <property type="entry name" value="Lactate_perm"/>
    <property type="match status" value="1"/>
</dbReference>
<comment type="caution">
    <text evidence="8">Lacks conserved residue(s) required for the propagation of feature annotation.</text>
</comment>
<comment type="caution">
    <text evidence="10">The sequence shown here is derived from an EMBL/GenBank/DDBJ whole genome shotgun (WGS) entry which is preliminary data.</text>
</comment>
<name>A0ABR8SC83_9BURK</name>
<reference evidence="10 11" key="1">
    <citation type="submission" date="2020-08" db="EMBL/GenBank/DDBJ databases">
        <title>A Genomic Blueprint of the Chicken Gut Microbiome.</title>
        <authorList>
            <person name="Gilroy R."/>
            <person name="Ravi A."/>
            <person name="Getino M."/>
            <person name="Pursley I."/>
            <person name="Horton D.L."/>
            <person name="Alikhan N.-F."/>
            <person name="Baker D."/>
            <person name="Gharbi K."/>
            <person name="Hall N."/>
            <person name="Watson M."/>
            <person name="Adriaenssens E.M."/>
            <person name="Foster-Nyarko E."/>
            <person name="Jarju S."/>
            <person name="Secka A."/>
            <person name="Antonio M."/>
            <person name="Oren A."/>
            <person name="Chaudhuri R."/>
            <person name="La Ragione R.M."/>
            <person name="Hildebrand F."/>
            <person name="Pallen M.J."/>
        </authorList>
    </citation>
    <scope>NUCLEOTIDE SEQUENCE [LARGE SCALE GENOMIC DNA]</scope>
    <source>
        <strain evidence="10 11">Sa2CVA6</strain>
    </source>
</reference>
<feature type="transmembrane region" description="Helical" evidence="8">
    <location>
        <begin position="409"/>
        <end position="428"/>
    </location>
</feature>
<evidence type="ECO:0000313" key="11">
    <source>
        <dbReference type="Proteomes" id="UP000634919"/>
    </source>
</evidence>
<keyword evidence="11" id="KW-1185">Reference proteome</keyword>
<feature type="region of interest" description="Disordered" evidence="9">
    <location>
        <begin position="584"/>
        <end position="605"/>
    </location>
</feature>
<feature type="transmembrane region" description="Helical" evidence="8">
    <location>
        <begin position="434"/>
        <end position="452"/>
    </location>
</feature>
<feature type="transmembrane region" description="Helical" evidence="8">
    <location>
        <begin position="562"/>
        <end position="580"/>
    </location>
</feature>
<accession>A0ABR8SC83</accession>
<keyword evidence="7 8" id="KW-0472">Membrane</keyword>
<evidence type="ECO:0000256" key="8">
    <source>
        <dbReference type="RuleBase" id="RU365092"/>
    </source>
</evidence>
<feature type="transmembrane region" description="Helical" evidence="8">
    <location>
        <begin position="366"/>
        <end position="388"/>
    </location>
</feature>
<feature type="transmembrane region" description="Helical" evidence="8">
    <location>
        <begin position="538"/>
        <end position="556"/>
    </location>
</feature>
<feature type="transmembrane region" description="Helical" evidence="8">
    <location>
        <begin position="6"/>
        <end position="23"/>
    </location>
</feature>
<comment type="similarity">
    <text evidence="2 8">Belongs to the lactate permease family.</text>
</comment>
<gene>
    <name evidence="10" type="ORF">H9646_11365</name>
</gene>
<dbReference type="PANTHER" id="PTHR30003">
    <property type="entry name" value="L-LACTATE PERMEASE"/>
    <property type="match status" value="1"/>
</dbReference>
<keyword evidence="8" id="KW-0997">Cell inner membrane</keyword>
<keyword evidence="5 8" id="KW-0812">Transmembrane</keyword>
<evidence type="ECO:0000256" key="4">
    <source>
        <dbReference type="ARBA" id="ARBA00022475"/>
    </source>
</evidence>
<proteinExistence type="inferred from homology"/>